<sequence length="146" mass="16314">MQLANYLFFSTGCEEALAFYAECGLGRITQLKRHGADGMPVASEVMRGKVMHARFEGPGILFFASDNHDAEPMRGSAHMLITDDRDSTDRLFARLVEGGKITTPLAVQPWGSYYGKLTDRFGVQWMLDCLVHDAEKCERFSDGIML</sequence>
<dbReference type="PANTHER" id="PTHR33990:SF1">
    <property type="entry name" value="PROTEIN YJDN"/>
    <property type="match status" value="1"/>
</dbReference>
<dbReference type="InterPro" id="IPR029068">
    <property type="entry name" value="Glyas_Bleomycin-R_OHBP_Dase"/>
</dbReference>
<protein>
    <recommendedName>
        <fullName evidence="1">PhnB-like domain-containing protein</fullName>
    </recommendedName>
</protein>
<name>A0A179BDI6_RHILE</name>
<dbReference type="EMBL" id="LWBS01000429">
    <property type="protein sequence ID" value="OAP89767.1"/>
    <property type="molecule type" value="Genomic_DNA"/>
</dbReference>
<evidence type="ECO:0000313" key="2">
    <source>
        <dbReference type="EMBL" id="OAP89767.1"/>
    </source>
</evidence>
<accession>A0A179BDI6</accession>
<dbReference type="Gene3D" id="3.10.180.10">
    <property type="entry name" value="2,3-Dihydroxybiphenyl 1,2-Dioxygenase, domain 1"/>
    <property type="match status" value="1"/>
</dbReference>
<dbReference type="InterPro" id="IPR028973">
    <property type="entry name" value="PhnB-like"/>
</dbReference>
<dbReference type="CDD" id="cd06588">
    <property type="entry name" value="PhnB_like"/>
    <property type="match status" value="1"/>
</dbReference>
<dbReference type="SUPFAM" id="SSF54593">
    <property type="entry name" value="Glyoxalase/Bleomycin resistance protein/Dihydroxybiphenyl dioxygenase"/>
    <property type="match status" value="1"/>
</dbReference>
<reference evidence="2" key="1">
    <citation type="submission" date="2016-04" db="EMBL/GenBank/DDBJ databases">
        <title>Fast-growing isolate from the root nodules of Vavilovia formosa.</title>
        <authorList>
            <person name="Kimeklis A."/>
            <person name="Safronova V."/>
            <person name="Belimov A."/>
            <person name="Andronov E."/>
        </authorList>
    </citation>
    <scope>NUCLEOTIDE SEQUENCE [LARGE SCALE GENOMIC DNA]</scope>
    <source>
        <strain evidence="2">Vaf-46</strain>
    </source>
</reference>
<dbReference type="Pfam" id="PF06983">
    <property type="entry name" value="3-dmu-9_3-mt"/>
    <property type="match status" value="1"/>
</dbReference>
<gene>
    <name evidence="2" type="ORF">A4U53_31550</name>
</gene>
<dbReference type="PANTHER" id="PTHR33990">
    <property type="entry name" value="PROTEIN YJDN-RELATED"/>
    <property type="match status" value="1"/>
</dbReference>
<dbReference type="eggNOG" id="COG2764">
    <property type="taxonomic scope" value="Bacteria"/>
</dbReference>
<feature type="domain" description="PhnB-like" evidence="1">
    <location>
        <begin position="4"/>
        <end position="126"/>
    </location>
</feature>
<organism evidence="2">
    <name type="scientific">Rhizobium leguminosarum</name>
    <dbReference type="NCBI Taxonomy" id="384"/>
    <lineage>
        <taxon>Bacteria</taxon>
        <taxon>Pseudomonadati</taxon>
        <taxon>Pseudomonadota</taxon>
        <taxon>Alphaproteobacteria</taxon>
        <taxon>Hyphomicrobiales</taxon>
        <taxon>Rhizobiaceae</taxon>
        <taxon>Rhizobium/Agrobacterium group</taxon>
        <taxon>Rhizobium</taxon>
    </lineage>
</organism>
<dbReference type="AlphaFoldDB" id="A0A179BDI6"/>
<evidence type="ECO:0000259" key="1">
    <source>
        <dbReference type="Pfam" id="PF06983"/>
    </source>
</evidence>
<comment type="caution">
    <text evidence="2">The sequence shown here is derived from an EMBL/GenBank/DDBJ whole genome shotgun (WGS) entry which is preliminary data.</text>
</comment>
<proteinExistence type="predicted"/>